<protein>
    <submittedName>
        <fullName evidence="3">Uncharacterized protein</fullName>
    </submittedName>
</protein>
<feature type="transmembrane region" description="Helical" evidence="2">
    <location>
        <begin position="52"/>
        <end position="70"/>
    </location>
</feature>
<gene>
    <name evidence="3" type="ORF">GCM10019016_136880</name>
</gene>
<name>A0ABP6UIJ4_9ACTN</name>
<dbReference type="Proteomes" id="UP001501455">
    <property type="component" value="Unassembled WGS sequence"/>
</dbReference>
<keyword evidence="2" id="KW-0812">Transmembrane</keyword>
<keyword evidence="4" id="KW-1185">Reference proteome</keyword>
<keyword evidence="2" id="KW-1133">Transmembrane helix</keyword>
<accession>A0ABP6UIJ4</accession>
<evidence type="ECO:0000313" key="3">
    <source>
        <dbReference type="EMBL" id="GAA3506573.1"/>
    </source>
</evidence>
<evidence type="ECO:0000256" key="2">
    <source>
        <dbReference type="SAM" id="Phobius"/>
    </source>
</evidence>
<sequence length="91" mass="9025">MPGGHGLDADATPAVENAAPSLAKGRGRCGARVAGGGPGNPAPGGPLLQRPVVLAVAVLAVAVLAVPIPLRRGSSYSSRHSMVRLVCGWLP</sequence>
<feature type="region of interest" description="Disordered" evidence="1">
    <location>
        <begin position="1"/>
        <end position="45"/>
    </location>
</feature>
<dbReference type="EMBL" id="BAAAXF010000092">
    <property type="protein sequence ID" value="GAA3506573.1"/>
    <property type="molecule type" value="Genomic_DNA"/>
</dbReference>
<organism evidence="3 4">
    <name type="scientific">Streptomyces prasinosporus</name>
    <dbReference type="NCBI Taxonomy" id="68256"/>
    <lineage>
        <taxon>Bacteria</taxon>
        <taxon>Bacillati</taxon>
        <taxon>Actinomycetota</taxon>
        <taxon>Actinomycetes</taxon>
        <taxon>Kitasatosporales</taxon>
        <taxon>Streptomycetaceae</taxon>
        <taxon>Streptomyces</taxon>
        <taxon>Streptomyces albogriseolus group</taxon>
    </lineage>
</organism>
<keyword evidence="2" id="KW-0472">Membrane</keyword>
<evidence type="ECO:0000256" key="1">
    <source>
        <dbReference type="SAM" id="MobiDB-lite"/>
    </source>
</evidence>
<comment type="caution">
    <text evidence="3">The sequence shown here is derived from an EMBL/GenBank/DDBJ whole genome shotgun (WGS) entry which is preliminary data.</text>
</comment>
<proteinExistence type="predicted"/>
<evidence type="ECO:0000313" key="4">
    <source>
        <dbReference type="Proteomes" id="UP001501455"/>
    </source>
</evidence>
<reference evidence="4" key="1">
    <citation type="journal article" date="2019" name="Int. J. Syst. Evol. Microbiol.">
        <title>The Global Catalogue of Microorganisms (GCM) 10K type strain sequencing project: providing services to taxonomists for standard genome sequencing and annotation.</title>
        <authorList>
            <consortium name="The Broad Institute Genomics Platform"/>
            <consortium name="The Broad Institute Genome Sequencing Center for Infectious Disease"/>
            <person name="Wu L."/>
            <person name="Ma J."/>
        </authorList>
    </citation>
    <scope>NUCLEOTIDE SEQUENCE [LARGE SCALE GENOMIC DNA]</scope>
    <source>
        <strain evidence="4">JCM 4816</strain>
    </source>
</reference>